<dbReference type="InterPro" id="IPR011050">
    <property type="entry name" value="Pectin_lyase_fold/virulence"/>
</dbReference>
<dbReference type="Pfam" id="PF05860">
    <property type="entry name" value="TPS"/>
    <property type="match status" value="1"/>
</dbReference>
<reference evidence="3" key="1">
    <citation type="journal article" date="2021" name="Science">
        <title>Hunting the eagle killer: A cyanobacterial neurotoxin causes vacuolar myelinopathy.</title>
        <authorList>
            <person name="Breinlinger S."/>
            <person name="Phillips T.J."/>
            <person name="Haram B.N."/>
            <person name="Mares J."/>
            <person name="Martinez Yerena J.A."/>
            <person name="Hrouzek P."/>
            <person name="Sobotka R."/>
            <person name="Henderson W.M."/>
            <person name="Schmieder P."/>
            <person name="Williams S.M."/>
            <person name="Lauderdale J.D."/>
            <person name="Wilde H.D."/>
            <person name="Gerrin W."/>
            <person name="Kust A."/>
            <person name="Washington J.W."/>
            <person name="Wagner C."/>
            <person name="Geier B."/>
            <person name="Liebeke M."/>
            <person name="Enke H."/>
            <person name="Niedermeyer T.H.J."/>
            <person name="Wilde S.B."/>
        </authorList>
    </citation>
    <scope>NUCLEOTIDE SEQUENCE [LARGE SCALE GENOMIC DNA]</scope>
    <source>
        <strain evidence="3">Thurmond2011</strain>
    </source>
</reference>
<dbReference type="InterPro" id="IPR008638">
    <property type="entry name" value="FhaB/CdiA-like_TPS"/>
</dbReference>
<dbReference type="Proteomes" id="UP000667802">
    <property type="component" value="Unassembled WGS sequence"/>
</dbReference>
<dbReference type="AlphaFoldDB" id="A0AAP5IC72"/>
<sequence>MPNLRVVSTRDIKKKSSKIWGRKLTCLIFLAIAINSFEDYALAQIKPDNTLSNNSKVSIQGTTSLIEGGTQRGNNLFHSFTTFSVPGGNTAYFNNSPTITNIFSRVTGGFASEIDGILRANGAANLFLLNPNGILFGPNASLNIGGSFLASTANSFVFSDGTQFSATTPQTTPLLTVNVPIGLQFGYNPGNIVVKGQGQSLGLNGTTSSFDNFVGLEVKPGKTLALIGGNVQLDGGLLQAPGGHVQLGGLSEAGTVIFQENGSFVFPTGVIPSDVSVVNKSGVNVLDSSSGSISINAHNIDISGASLLSSGITSNLGAVGNQAGDITLNGTGNITIKGSRIENVANSDGNSGNINVTAGSLSLSDNSTLDATAAGQGNGGKVNINVRGSVFLDNSQVTSLMAGSVGKGGDININTGSLLVTNEAFLATDVYPGTQGNAGSVNINAQGAVTFDGGFIFSRLGAGAIGRAGDINITAKSVTVTGVPLDIQVYNIGQLDTLTFGQGNAGNVTIKASDSVTFSGKGSDIFAQFAGDIAMGNAGTITIDSKVLSISNHARLVASSEGNGNPGNIIINTGKLLLNNGSITTGSPRTSGGSIDIKAAILLLRNSGQIVTSAIDASQFRGGSVSIQSDNLVLIDNSFITSNARNSFGGNVIINTEGLLISNDSKITAIGGDAEIGGNPSLSGKVEIKTQANTDPTYGLAKLATQLVDVSTLIAQGCSANRSHINASSFVATGRGGIPQNPTQEVSKDREALLPLADRPWSDIRDLTSHHKTGSTTTQIPQFPETLVQATSWHRRADGKIELIADPFPVNIQPQLTCAALPKVN</sequence>
<dbReference type="Gene3D" id="2.160.20.10">
    <property type="entry name" value="Single-stranded right-handed beta-helix, Pectin lyase-like"/>
    <property type="match status" value="2"/>
</dbReference>
<evidence type="ECO:0000313" key="2">
    <source>
        <dbReference type="EMBL" id="MDR9897564.1"/>
    </source>
</evidence>
<dbReference type="EMBL" id="JAALHA020000013">
    <property type="protein sequence ID" value="MDR9897564.1"/>
    <property type="molecule type" value="Genomic_DNA"/>
</dbReference>
<comment type="caution">
    <text evidence="2">The sequence shown here is derived from an EMBL/GenBank/DDBJ whole genome shotgun (WGS) entry which is preliminary data.</text>
</comment>
<dbReference type="SMART" id="SM00912">
    <property type="entry name" value="Haemagg_act"/>
    <property type="match status" value="1"/>
</dbReference>
<name>A0AAP5IC72_9CYAN</name>
<proteinExistence type="predicted"/>
<evidence type="ECO:0000313" key="3">
    <source>
        <dbReference type="Proteomes" id="UP000667802"/>
    </source>
</evidence>
<keyword evidence="3" id="KW-1185">Reference proteome</keyword>
<evidence type="ECO:0000259" key="1">
    <source>
        <dbReference type="SMART" id="SM00912"/>
    </source>
</evidence>
<gene>
    <name evidence="2" type="ORF">G7B40_023785</name>
</gene>
<dbReference type="InterPro" id="IPR012334">
    <property type="entry name" value="Pectin_lyas_fold"/>
</dbReference>
<dbReference type="RefSeq" id="WP_208338409.1">
    <property type="nucleotide sequence ID" value="NZ_CAWQFN010000089.1"/>
</dbReference>
<dbReference type="NCBIfam" id="TIGR01901">
    <property type="entry name" value="adhes_NPXG"/>
    <property type="match status" value="1"/>
</dbReference>
<feature type="domain" description="Filamentous haemagglutinin FhaB/tRNA nuclease CdiA-like TPS" evidence="1">
    <location>
        <begin position="47"/>
        <end position="159"/>
    </location>
</feature>
<protein>
    <submittedName>
        <fullName evidence="2">Filamentous hemagglutinin N-terminal domain-containing protein</fullName>
    </submittedName>
</protein>
<accession>A0AAP5IC72</accession>
<dbReference type="SUPFAM" id="SSF51126">
    <property type="entry name" value="Pectin lyase-like"/>
    <property type="match status" value="3"/>
</dbReference>
<organism evidence="2 3">
    <name type="scientific">Aetokthonos hydrillicola Thurmond2011</name>
    <dbReference type="NCBI Taxonomy" id="2712845"/>
    <lineage>
        <taxon>Bacteria</taxon>
        <taxon>Bacillati</taxon>
        <taxon>Cyanobacteriota</taxon>
        <taxon>Cyanophyceae</taxon>
        <taxon>Nostocales</taxon>
        <taxon>Hapalosiphonaceae</taxon>
        <taxon>Aetokthonos</taxon>
    </lineage>
</organism>